<proteinExistence type="predicted"/>
<evidence type="ECO:0000256" key="1">
    <source>
        <dbReference type="SAM" id="Phobius"/>
    </source>
</evidence>
<keyword evidence="3" id="KW-1185">Reference proteome</keyword>
<reference evidence="2 3" key="1">
    <citation type="submission" date="2024-08" db="EMBL/GenBank/DDBJ databases">
        <authorList>
            <person name="Cucini C."/>
            <person name="Frati F."/>
        </authorList>
    </citation>
    <scope>NUCLEOTIDE SEQUENCE [LARGE SCALE GENOMIC DNA]</scope>
</reference>
<accession>A0ABP1S7E8</accession>
<protein>
    <submittedName>
        <fullName evidence="2">Uncharacterized protein</fullName>
    </submittedName>
</protein>
<evidence type="ECO:0000313" key="2">
    <source>
        <dbReference type="EMBL" id="CAL8145976.1"/>
    </source>
</evidence>
<feature type="transmembrane region" description="Helical" evidence="1">
    <location>
        <begin position="131"/>
        <end position="153"/>
    </location>
</feature>
<sequence length="176" mass="20079">MFRSRFGVSLQKATLFVAFGDLAIYILCFLLVLLIELWKGKNKNEDIKPAANGTDRFWMAGKDVSINIIVTCAIVVAVEFSVQIWMFFLLIRASNTWNAAACQLWIWMRVALTIQMIILKIIWIAVISYSWIDFVLILKYIVVISEVIVVNAFRKEIIITVGNTKGRSILDTCLLL</sequence>
<dbReference type="EMBL" id="CAXLJM020000164">
    <property type="protein sequence ID" value="CAL8145976.1"/>
    <property type="molecule type" value="Genomic_DNA"/>
</dbReference>
<keyword evidence="1" id="KW-0472">Membrane</keyword>
<keyword evidence="1" id="KW-0812">Transmembrane</keyword>
<evidence type="ECO:0000313" key="3">
    <source>
        <dbReference type="Proteomes" id="UP001642540"/>
    </source>
</evidence>
<feature type="transmembrane region" description="Helical" evidence="1">
    <location>
        <begin position="66"/>
        <end position="92"/>
    </location>
</feature>
<feature type="transmembrane region" description="Helical" evidence="1">
    <location>
        <begin position="12"/>
        <end position="35"/>
    </location>
</feature>
<comment type="caution">
    <text evidence="2">The sequence shown here is derived from an EMBL/GenBank/DDBJ whole genome shotgun (WGS) entry which is preliminary data.</text>
</comment>
<dbReference type="Proteomes" id="UP001642540">
    <property type="component" value="Unassembled WGS sequence"/>
</dbReference>
<organism evidence="2 3">
    <name type="scientific">Orchesella dallaii</name>
    <dbReference type="NCBI Taxonomy" id="48710"/>
    <lineage>
        <taxon>Eukaryota</taxon>
        <taxon>Metazoa</taxon>
        <taxon>Ecdysozoa</taxon>
        <taxon>Arthropoda</taxon>
        <taxon>Hexapoda</taxon>
        <taxon>Collembola</taxon>
        <taxon>Entomobryomorpha</taxon>
        <taxon>Entomobryoidea</taxon>
        <taxon>Orchesellidae</taxon>
        <taxon>Orchesellinae</taxon>
        <taxon>Orchesella</taxon>
    </lineage>
</organism>
<gene>
    <name evidence="2" type="ORF">ODALV1_LOCUS30662</name>
</gene>
<keyword evidence="1" id="KW-1133">Transmembrane helix</keyword>
<name>A0ABP1S7E8_9HEXA</name>
<feature type="transmembrane region" description="Helical" evidence="1">
    <location>
        <begin position="104"/>
        <end position="125"/>
    </location>
</feature>